<dbReference type="SUPFAM" id="SSF55729">
    <property type="entry name" value="Acyl-CoA N-acyltransferases (Nat)"/>
    <property type="match status" value="1"/>
</dbReference>
<dbReference type="SMART" id="SM01006">
    <property type="entry name" value="AlcB"/>
    <property type="match status" value="1"/>
</dbReference>
<dbReference type="Proteomes" id="UP000030377">
    <property type="component" value="Unassembled WGS sequence"/>
</dbReference>
<dbReference type="InterPro" id="IPR019432">
    <property type="entry name" value="Acyltransferase_MbtK/IucB-like"/>
</dbReference>
<protein>
    <submittedName>
        <fullName evidence="4">Aminoglycoside adenylyltransferase</fullName>
    </submittedName>
</protein>
<dbReference type="Gene3D" id="3.40.630.30">
    <property type="match status" value="1"/>
</dbReference>
<comment type="pathway">
    <text evidence="1">Siderophore biosynthesis.</text>
</comment>
<keyword evidence="4" id="KW-0548">Nucleotidyltransferase</keyword>
<dbReference type="PANTHER" id="PTHR31438:SF1">
    <property type="entry name" value="LYSINE N-ACYLTRANSFERASE C17G9.06C-RELATED"/>
    <property type="match status" value="1"/>
</dbReference>
<dbReference type="GO" id="GO:0046677">
    <property type="term" value="P:response to antibiotic"/>
    <property type="evidence" value="ECO:0007669"/>
    <property type="project" value="UniProtKB-KW"/>
</dbReference>
<keyword evidence="4" id="KW-0808">Transferase</keyword>
<dbReference type="GO" id="GO:0016410">
    <property type="term" value="F:N-acyltransferase activity"/>
    <property type="evidence" value="ECO:0007669"/>
    <property type="project" value="TreeGrafter"/>
</dbReference>
<accession>A0A0A3XX52</accession>
<evidence type="ECO:0000256" key="2">
    <source>
        <dbReference type="ARBA" id="ARBA00023251"/>
    </source>
</evidence>
<comment type="caution">
    <text evidence="4">The sequence shown here is derived from an EMBL/GenBank/DDBJ whole genome shotgun (WGS) entry which is preliminary data.</text>
</comment>
<dbReference type="Pfam" id="PF13523">
    <property type="entry name" value="Acetyltransf_8"/>
    <property type="match status" value="1"/>
</dbReference>
<reference evidence="4 5" key="1">
    <citation type="submission" date="2014-09" db="EMBL/GenBank/DDBJ databases">
        <title>Draft genome of Bradyrhizobium japonicum Is-34.</title>
        <authorList>
            <person name="Tsurumaru H."/>
            <person name="Yamakawa T."/>
            <person name="Hashimoto S."/>
            <person name="Okizaki K."/>
            <person name="Kanesaki Y."/>
            <person name="Yoshikawa H."/>
            <person name="Yajima S."/>
        </authorList>
    </citation>
    <scope>NUCLEOTIDE SEQUENCE [LARGE SCALE GENOMIC DNA]</scope>
    <source>
        <strain evidence="4 5">Is-34</strain>
    </source>
</reference>
<dbReference type="InterPro" id="IPR000182">
    <property type="entry name" value="GNAT_dom"/>
</dbReference>
<dbReference type="GO" id="GO:0019290">
    <property type="term" value="P:siderophore biosynthetic process"/>
    <property type="evidence" value="ECO:0007669"/>
    <property type="project" value="InterPro"/>
</dbReference>
<dbReference type="GO" id="GO:0016779">
    <property type="term" value="F:nucleotidyltransferase activity"/>
    <property type="evidence" value="ECO:0007669"/>
    <property type="project" value="UniProtKB-KW"/>
</dbReference>
<gene>
    <name evidence="4" type="ORF">MA20_24740</name>
</gene>
<dbReference type="RefSeq" id="WP_041957261.1">
    <property type="nucleotide sequence ID" value="NZ_JAOQNC010000001.1"/>
</dbReference>
<organism evidence="4 5">
    <name type="scientific">Bradyrhizobium japonicum</name>
    <dbReference type="NCBI Taxonomy" id="375"/>
    <lineage>
        <taxon>Bacteria</taxon>
        <taxon>Pseudomonadati</taxon>
        <taxon>Pseudomonadota</taxon>
        <taxon>Alphaproteobacteria</taxon>
        <taxon>Hyphomicrobiales</taxon>
        <taxon>Nitrobacteraceae</taxon>
        <taxon>Bradyrhizobium</taxon>
    </lineage>
</organism>
<dbReference type="EMBL" id="JRPN01000018">
    <property type="protein sequence ID" value="KGT77761.1"/>
    <property type="molecule type" value="Genomic_DNA"/>
</dbReference>
<dbReference type="AlphaFoldDB" id="A0A0A3XX52"/>
<name>A0A0A3XX52_BRAJP</name>
<feature type="domain" description="N-acetyltransferase" evidence="3">
    <location>
        <begin position="5"/>
        <end position="161"/>
    </location>
</feature>
<dbReference type="InterPro" id="IPR016181">
    <property type="entry name" value="Acyl_CoA_acyltransferase"/>
</dbReference>
<evidence type="ECO:0000313" key="4">
    <source>
        <dbReference type="EMBL" id="KGT77761.1"/>
    </source>
</evidence>
<evidence type="ECO:0000313" key="5">
    <source>
        <dbReference type="Proteomes" id="UP000030377"/>
    </source>
</evidence>
<dbReference type="PANTHER" id="PTHR31438">
    <property type="entry name" value="LYSINE N-ACYLTRANSFERASE C17G9.06C-RELATED"/>
    <property type="match status" value="1"/>
</dbReference>
<sequence>MAPAYSFRPMSPADLPLIRRWLGEAHVREWWGDPDEQFALVSGDLDEPAMDQFIVLAGTHPFGYLQCYRLTAWNTGFGPQPEGTRGIDQFIGESDMIARGHGSAFIRQFVDGQLRQGLPRIVTDPDPLNARALRAYEKAGFVRDRMVETPDGTALLMVREP</sequence>
<dbReference type="STRING" id="375.BKD09_RS03150"/>
<proteinExistence type="predicted"/>
<dbReference type="PROSITE" id="PS51186">
    <property type="entry name" value="GNAT"/>
    <property type="match status" value="1"/>
</dbReference>
<keyword evidence="2" id="KW-0046">Antibiotic resistance</keyword>
<evidence type="ECO:0000256" key="1">
    <source>
        <dbReference type="ARBA" id="ARBA00004924"/>
    </source>
</evidence>
<evidence type="ECO:0000259" key="3">
    <source>
        <dbReference type="PROSITE" id="PS51186"/>
    </source>
</evidence>